<dbReference type="Proteomes" id="UP001165960">
    <property type="component" value="Unassembled WGS sequence"/>
</dbReference>
<sequence>MKTLSYYKFKYKFVKGELNILHDLLSCNPAMYPVRDNEDPQVTVILESLIFPDPGSPSPKPQPQLQLLLHSFWSLVLPPHLRQPRHWLSPVRSCTTSWWPSTPHQTARLSALSCLLTLHPMVPILLRIG</sequence>
<comment type="caution">
    <text evidence="1">The sequence shown here is derived from an EMBL/GenBank/DDBJ whole genome shotgun (WGS) entry which is preliminary data.</text>
</comment>
<accession>A0ACC2UC78</accession>
<reference evidence="1" key="1">
    <citation type="submission" date="2022-04" db="EMBL/GenBank/DDBJ databases">
        <title>Genome of the entomopathogenic fungus Entomophthora muscae.</title>
        <authorList>
            <person name="Elya C."/>
            <person name="Lovett B.R."/>
            <person name="Lee E."/>
            <person name="Macias A.M."/>
            <person name="Hajek A.E."/>
            <person name="De Bivort B.L."/>
            <person name="Kasson M.T."/>
            <person name="De Fine Licht H.H."/>
            <person name="Stajich J.E."/>
        </authorList>
    </citation>
    <scope>NUCLEOTIDE SEQUENCE</scope>
    <source>
        <strain evidence="1">Berkeley</strain>
    </source>
</reference>
<name>A0ACC2UC78_9FUNG</name>
<gene>
    <name evidence="1" type="ORF">DSO57_1024732</name>
</gene>
<keyword evidence="2" id="KW-1185">Reference proteome</keyword>
<proteinExistence type="predicted"/>
<organism evidence="1 2">
    <name type="scientific">Entomophthora muscae</name>
    <dbReference type="NCBI Taxonomy" id="34485"/>
    <lineage>
        <taxon>Eukaryota</taxon>
        <taxon>Fungi</taxon>
        <taxon>Fungi incertae sedis</taxon>
        <taxon>Zoopagomycota</taxon>
        <taxon>Entomophthoromycotina</taxon>
        <taxon>Entomophthoromycetes</taxon>
        <taxon>Entomophthorales</taxon>
        <taxon>Entomophthoraceae</taxon>
        <taxon>Entomophthora</taxon>
    </lineage>
</organism>
<evidence type="ECO:0000313" key="1">
    <source>
        <dbReference type="EMBL" id="KAJ9084418.1"/>
    </source>
</evidence>
<dbReference type="EMBL" id="QTSX02000845">
    <property type="protein sequence ID" value="KAJ9084418.1"/>
    <property type="molecule type" value="Genomic_DNA"/>
</dbReference>
<protein>
    <submittedName>
        <fullName evidence="1">Uncharacterized protein</fullName>
    </submittedName>
</protein>
<evidence type="ECO:0000313" key="2">
    <source>
        <dbReference type="Proteomes" id="UP001165960"/>
    </source>
</evidence>